<sequence length="592" mass="66290">MDSKTKNFTHKMCSFNIFYLVLLLFVVLCNSSLRCNAVGSDIDCLRSIKESLADPLGSLASTWKFDNLTEGFICKFAGIRCWHADENKVSSISLPDMGLIGEFPRGIQYCSSLTYLDLSNNKLYGTIPWDISNLIGFVVTLDLSSNEFSGEISVTLANCSFLNNLKLENNKLEGSIPPGIGLLGRLKKFNLSNNMLTGPVPNFIDVSFPPESYANNPGLCGEPLDPCGAVGNHRVLFVCGFVTGWSLSALVGIYLFFLGLPGVKNILLLIKKRTKVMVIDGNEWPLEEVNNHPKILHLETIVTRMSFMELSEATSNFSQENEIGNGMLGKMYKALVPNGWTVAIKRLHVSEDLEEEFVSEITTLGSLRHPNLVPLIGFCSERNERLLVYKYMSNGNLHEWLHSSDDNARLLDFPLRVKIIVGVAKALAWLHDGGNFHVVHSNISSQCILLDENFDPKLSNFWEATLAKTNDIDSNLSLLPIVESLDFTTYKKDVYQFGVVLLELLTRKESYQLSFLSKNLCRNSFASPLDVDELLLGQGFDDMMMMLLELASNCMKFIPDQRPTMQQVYLTVVAIARIHDQTRDPEIQLHVD</sequence>
<gene>
    <name evidence="18" type="ORF">CQW23_16209</name>
</gene>
<proteinExistence type="predicted"/>
<evidence type="ECO:0000256" key="5">
    <source>
        <dbReference type="ARBA" id="ARBA00022679"/>
    </source>
</evidence>
<comment type="caution">
    <text evidence="18">The sequence shown here is derived from an EMBL/GenBank/DDBJ whole genome shotgun (WGS) entry which is preliminary data.</text>
</comment>
<keyword evidence="11" id="KW-0067">ATP-binding</keyword>
<keyword evidence="8" id="KW-0677">Repeat</keyword>
<evidence type="ECO:0000256" key="11">
    <source>
        <dbReference type="ARBA" id="ARBA00022840"/>
    </source>
</evidence>
<evidence type="ECO:0000313" key="19">
    <source>
        <dbReference type="Proteomes" id="UP000224567"/>
    </source>
</evidence>
<evidence type="ECO:0000256" key="13">
    <source>
        <dbReference type="ARBA" id="ARBA00023136"/>
    </source>
</evidence>
<dbReference type="PANTHER" id="PTHR45974:SF194">
    <property type="entry name" value="PROTEIN KINASE DOMAIN-CONTAINING PROTEIN"/>
    <property type="match status" value="1"/>
</dbReference>
<keyword evidence="13 15" id="KW-0472">Membrane</keyword>
<keyword evidence="12 15" id="KW-1133">Transmembrane helix</keyword>
<evidence type="ECO:0000256" key="14">
    <source>
        <dbReference type="ARBA" id="ARBA00023180"/>
    </source>
</evidence>
<keyword evidence="14" id="KW-0325">Glycoprotein</keyword>
<comment type="subcellular location">
    <subcellularLocation>
        <location evidence="1">Membrane</location>
    </subcellularLocation>
</comment>
<evidence type="ECO:0000256" key="8">
    <source>
        <dbReference type="ARBA" id="ARBA00022737"/>
    </source>
</evidence>
<dbReference type="InterPro" id="IPR013210">
    <property type="entry name" value="LRR_N_plant-typ"/>
</dbReference>
<dbReference type="OrthoDB" id="2151624at2759"/>
<evidence type="ECO:0000259" key="17">
    <source>
        <dbReference type="PROSITE" id="PS50011"/>
    </source>
</evidence>
<evidence type="ECO:0000256" key="12">
    <source>
        <dbReference type="ARBA" id="ARBA00022989"/>
    </source>
</evidence>
<dbReference type="GO" id="GO:0016020">
    <property type="term" value="C:membrane"/>
    <property type="evidence" value="ECO:0007669"/>
    <property type="project" value="UniProtKB-SubCell"/>
</dbReference>
<reference evidence="18 19" key="1">
    <citation type="journal article" date="2017" name="Genome Biol.">
        <title>New reference genome sequences of hot pepper reveal the massive evolution of plant disease-resistance genes by retroduplication.</title>
        <authorList>
            <person name="Kim S."/>
            <person name="Park J."/>
            <person name="Yeom S.I."/>
            <person name="Kim Y.M."/>
            <person name="Seo E."/>
            <person name="Kim K.T."/>
            <person name="Kim M.S."/>
            <person name="Lee J.M."/>
            <person name="Cheong K."/>
            <person name="Shin H.S."/>
            <person name="Kim S.B."/>
            <person name="Han K."/>
            <person name="Lee J."/>
            <person name="Park M."/>
            <person name="Lee H.A."/>
            <person name="Lee H.Y."/>
            <person name="Lee Y."/>
            <person name="Oh S."/>
            <person name="Lee J.H."/>
            <person name="Choi E."/>
            <person name="Choi E."/>
            <person name="Lee S.E."/>
            <person name="Jeon J."/>
            <person name="Kim H."/>
            <person name="Choi G."/>
            <person name="Song H."/>
            <person name="Lee J."/>
            <person name="Lee S.C."/>
            <person name="Kwon J.K."/>
            <person name="Lee H.Y."/>
            <person name="Koo N."/>
            <person name="Hong Y."/>
            <person name="Kim R.W."/>
            <person name="Kang W.H."/>
            <person name="Huh J.H."/>
            <person name="Kang B.C."/>
            <person name="Yang T.J."/>
            <person name="Lee Y.H."/>
            <person name="Bennetzen J.L."/>
            <person name="Choi D."/>
        </authorList>
    </citation>
    <scope>NUCLEOTIDE SEQUENCE [LARGE SCALE GENOMIC DNA]</scope>
    <source>
        <strain evidence="19">cv. PBC81</strain>
    </source>
</reference>
<dbReference type="GO" id="GO:0004674">
    <property type="term" value="F:protein serine/threonine kinase activity"/>
    <property type="evidence" value="ECO:0007669"/>
    <property type="project" value="UniProtKB-KW"/>
</dbReference>
<feature type="domain" description="Protein kinase" evidence="17">
    <location>
        <begin position="317"/>
        <end position="582"/>
    </location>
</feature>
<evidence type="ECO:0000256" key="4">
    <source>
        <dbReference type="ARBA" id="ARBA00022614"/>
    </source>
</evidence>
<evidence type="ECO:0000313" key="18">
    <source>
        <dbReference type="EMBL" id="PHT42184.1"/>
    </source>
</evidence>
<accession>A0A2G2WAC8</accession>
<reference evidence="19" key="2">
    <citation type="journal article" date="2017" name="J. Anim. Genet.">
        <title>Multiple reference genome sequences of hot pepper reveal the massive evolution of plant disease resistance genes by retroduplication.</title>
        <authorList>
            <person name="Kim S."/>
            <person name="Park J."/>
            <person name="Yeom S.-I."/>
            <person name="Kim Y.-M."/>
            <person name="Seo E."/>
            <person name="Kim K.-T."/>
            <person name="Kim M.-S."/>
            <person name="Lee J.M."/>
            <person name="Cheong K."/>
            <person name="Shin H.-S."/>
            <person name="Kim S.-B."/>
            <person name="Han K."/>
            <person name="Lee J."/>
            <person name="Park M."/>
            <person name="Lee H.-A."/>
            <person name="Lee H.-Y."/>
            <person name="Lee Y."/>
            <person name="Oh S."/>
            <person name="Lee J.H."/>
            <person name="Choi E."/>
            <person name="Choi E."/>
            <person name="Lee S.E."/>
            <person name="Jeon J."/>
            <person name="Kim H."/>
            <person name="Choi G."/>
            <person name="Song H."/>
            <person name="Lee J."/>
            <person name="Lee S.-C."/>
            <person name="Kwon J.-K."/>
            <person name="Lee H.-Y."/>
            <person name="Koo N."/>
            <person name="Hong Y."/>
            <person name="Kim R.W."/>
            <person name="Kang W.-H."/>
            <person name="Huh J.H."/>
            <person name="Kang B.-C."/>
            <person name="Yang T.-J."/>
            <person name="Lee Y.-H."/>
            <person name="Bennetzen J.L."/>
            <person name="Choi D."/>
        </authorList>
    </citation>
    <scope>NUCLEOTIDE SEQUENCE [LARGE SCALE GENOMIC DNA]</scope>
    <source>
        <strain evidence="19">cv. PBC81</strain>
    </source>
</reference>
<dbReference type="InterPro" id="IPR032675">
    <property type="entry name" value="LRR_dom_sf"/>
</dbReference>
<evidence type="ECO:0000256" key="6">
    <source>
        <dbReference type="ARBA" id="ARBA00022692"/>
    </source>
</evidence>
<dbReference type="FunFam" id="3.80.10.10:FF:000400">
    <property type="entry name" value="Nuclear pore complex protein NUP107"/>
    <property type="match status" value="1"/>
</dbReference>
<keyword evidence="3" id="KW-0723">Serine/threonine-protein kinase</keyword>
<keyword evidence="4" id="KW-0433">Leucine-rich repeat</keyword>
<dbReference type="FunFam" id="3.30.200.20:FF:000466">
    <property type="entry name" value="Putative LRR receptor-like serine/threonine-protein kinase"/>
    <property type="match status" value="1"/>
</dbReference>
<evidence type="ECO:0000256" key="1">
    <source>
        <dbReference type="ARBA" id="ARBA00004370"/>
    </source>
</evidence>
<organism evidence="18 19">
    <name type="scientific">Capsicum baccatum</name>
    <name type="common">Peruvian pepper</name>
    <dbReference type="NCBI Taxonomy" id="33114"/>
    <lineage>
        <taxon>Eukaryota</taxon>
        <taxon>Viridiplantae</taxon>
        <taxon>Streptophyta</taxon>
        <taxon>Embryophyta</taxon>
        <taxon>Tracheophyta</taxon>
        <taxon>Spermatophyta</taxon>
        <taxon>Magnoliopsida</taxon>
        <taxon>eudicotyledons</taxon>
        <taxon>Gunneridae</taxon>
        <taxon>Pentapetalae</taxon>
        <taxon>asterids</taxon>
        <taxon>lamiids</taxon>
        <taxon>Solanales</taxon>
        <taxon>Solanaceae</taxon>
        <taxon>Solanoideae</taxon>
        <taxon>Capsiceae</taxon>
        <taxon>Capsicum</taxon>
    </lineage>
</organism>
<dbReference type="GO" id="GO:0050832">
    <property type="term" value="P:defense response to fungus"/>
    <property type="evidence" value="ECO:0007669"/>
    <property type="project" value="UniProtKB-ARBA"/>
</dbReference>
<keyword evidence="9" id="KW-0547">Nucleotide-binding</keyword>
<evidence type="ECO:0000256" key="15">
    <source>
        <dbReference type="SAM" id="Phobius"/>
    </source>
</evidence>
<feature type="signal peptide" evidence="16">
    <location>
        <begin position="1"/>
        <end position="31"/>
    </location>
</feature>
<dbReference type="AlphaFoldDB" id="A0A2G2WAC8"/>
<protein>
    <recommendedName>
        <fullName evidence="2">non-specific serine/threonine protein kinase</fullName>
        <ecNumber evidence="2">2.7.11.1</ecNumber>
    </recommendedName>
</protein>
<keyword evidence="19" id="KW-1185">Reference proteome</keyword>
<evidence type="ECO:0000256" key="3">
    <source>
        <dbReference type="ARBA" id="ARBA00022527"/>
    </source>
</evidence>
<dbReference type="EC" id="2.7.11.1" evidence="2"/>
<dbReference type="Gene3D" id="3.30.200.20">
    <property type="entry name" value="Phosphorylase Kinase, domain 1"/>
    <property type="match status" value="1"/>
</dbReference>
<dbReference type="InterPro" id="IPR001245">
    <property type="entry name" value="Ser-Thr/Tyr_kinase_cat_dom"/>
</dbReference>
<evidence type="ECO:0000256" key="2">
    <source>
        <dbReference type="ARBA" id="ARBA00012513"/>
    </source>
</evidence>
<dbReference type="Proteomes" id="UP000224567">
    <property type="component" value="Unassembled WGS sequence"/>
</dbReference>
<dbReference type="InterPro" id="IPR000719">
    <property type="entry name" value="Prot_kinase_dom"/>
</dbReference>
<evidence type="ECO:0000256" key="10">
    <source>
        <dbReference type="ARBA" id="ARBA00022777"/>
    </source>
</evidence>
<evidence type="ECO:0000256" key="7">
    <source>
        <dbReference type="ARBA" id="ARBA00022729"/>
    </source>
</evidence>
<dbReference type="Pfam" id="PF08263">
    <property type="entry name" value="LRRNT_2"/>
    <property type="match status" value="1"/>
</dbReference>
<dbReference type="Gene3D" id="3.80.10.10">
    <property type="entry name" value="Ribonuclease Inhibitor"/>
    <property type="match status" value="1"/>
</dbReference>
<dbReference type="PROSITE" id="PS50011">
    <property type="entry name" value="PROTEIN_KINASE_DOM"/>
    <property type="match status" value="1"/>
</dbReference>
<dbReference type="Pfam" id="PF07714">
    <property type="entry name" value="PK_Tyr_Ser-Thr"/>
    <property type="match status" value="1"/>
</dbReference>
<dbReference type="SUPFAM" id="SSF56112">
    <property type="entry name" value="Protein kinase-like (PK-like)"/>
    <property type="match status" value="1"/>
</dbReference>
<keyword evidence="7 16" id="KW-0732">Signal</keyword>
<keyword evidence="6 15" id="KW-0812">Transmembrane</keyword>
<feature type="transmembrane region" description="Helical" evidence="15">
    <location>
        <begin position="235"/>
        <end position="263"/>
    </location>
</feature>
<dbReference type="InterPro" id="IPR001611">
    <property type="entry name" value="Leu-rich_rpt"/>
</dbReference>
<name>A0A2G2WAC8_CAPBA</name>
<dbReference type="SUPFAM" id="SSF52058">
    <property type="entry name" value="L domain-like"/>
    <property type="match status" value="1"/>
</dbReference>
<dbReference type="InterPro" id="IPR011009">
    <property type="entry name" value="Kinase-like_dom_sf"/>
</dbReference>
<evidence type="ECO:0000256" key="16">
    <source>
        <dbReference type="SAM" id="SignalP"/>
    </source>
</evidence>
<keyword evidence="5" id="KW-0808">Transferase</keyword>
<dbReference type="PANTHER" id="PTHR45974">
    <property type="entry name" value="RECEPTOR-LIKE PROTEIN 55"/>
    <property type="match status" value="1"/>
</dbReference>
<keyword evidence="10" id="KW-0418">Kinase</keyword>
<dbReference type="Pfam" id="PF00560">
    <property type="entry name" value="LRR_1"/>
    <property type="match status" value="3"/>
</dbReference>
<dbReference type="EMBL" id="MLFT02000007">
    <property type="protein sequence ID" value="PHT42184.1"/>
    <property type="molecule type" value="Genomic_DNA"/>
</dbReference>
<dbReference type="Gene3D" id="1.10.510.10">
    <property type="entry name" value="Transferase(Phosphotransferase) domain 1"/>
    <property type="match status" value="1"/>
</dbReference>
<dbReference type="GO" id="GO:0005524">
    <property type="term" value="F:ATP binding"/>
    <property type="evidence" value="ECO:0007669"/>
    <property type="project" value="UniProtKB-KW"/>
</dbReference>
<feature type="chain" id="PRO_5013713508" description="non-specific serine/threonine protein kinase" evidence="16">
    <location>
        <begin position="32"/>
        <end position="592"/>
    </location>
</feature>
<evidence type="ECO:0000256" key="9">
    <source>
        <dbReference type="ARBA" id="ARBA00022741"/>
    </source>
</evidence>